<dbReference type="Gene3D" id="3.20.20.380">
    <property type="entry name" value="Copper homeostasis (CutC) domain"/>
    <property type="match status" value="1"/>
</dbReference>
<evidence type="ECO:0000256" key="1">
    <source>
        <dbReference type="ARBA" id="ARBA00007768"/>
    </source>
</evidence>
<dbReference type="HAMAP" id="MF_00795">
    <property type="entry name" value="CutC"/>
    <property type="match status" value="1"/>
</dbReference>
<comment type="caution">
    <text evidence="2">Once thought to be involved in copper homeostasis, experiments in E.coli have shown this is not the case.</text>
</comment>
<dbReference type="STRING" id="1237149.C900_04118"/>
<dbReference type="Pfam" id="PF03932">
    <property type="entry name" value="CutC"/>
    <property type="match status" value="1"/>
</dbReference>
<evidence type="ECO:0000313" key="3">
    <source>
        <dbReference type="EMBL" id="ELR70058.1"/>
    </source>
</evidence>
<proteinExistence type="inferred from homology"/>
<dbReference type="Proteomes" id="UP000011135">
    <property type="component" value="Unassembled WGS sequence"/>
</dbReference>
<comment type="similarity">
    <text evidence="1 2">Belongs to the CutC family.</text>
</comment>
<accession>L8JPC3</accession>
<organism evidence="3 4">
    <name type="scientific">Fulvivirga imtechensis AK7</name>
    <dbReference type="NCBI Taxonomy" id="1237149"/>
    <lineage>
        <taxon>Bacteria</taxon>
        <taxon>Pseudomonadati</taxon>
        <taxon>Bacteroidota</taxon>
        <taxon>Cytophagia</taxon>
        <taxon>Cytophagales</taxon>
        <taxon>Fulvivirgaceae</taxon>
        <taxon>Fulvivirga</taxon>
    </lineage>
</organism>
<dbReference type="SUPFAM" id="SSF110395">
    <property type="entry name" value="CutC-like"/>
    <property type="match status" value="1"/>
</dbReference>
<dbReference type="PATRIC" id="fig|1237149.3.peg.3881"/>
<dbReference type="PANTHER" id="PTHR12598:SF0">
    <property type="entry name" value="COPPER HOMEOSTASIS PROTEIN CUTC HOMOLOG"/>
    <property type="match status" value="1"/>
</dbReference>
<comment type="subcellular location">
    <subcellularLocation>
        <location evidence="2">Cytoplasm</location>
    </subcellularLocation>
</comment>
<dbReference type="FunFam" id="3.20.20.380:FF:000001">
    <property type="entry name" value="Copper homeostasis protein CutC"/>
    <property type="match status" value="1"/>
</dbReference>
<dbReference type="InterPro" id="IPR036822">
    <property type="entry name" value="CutC-like_dom_sf"/>
</dbReference>
<dbReference type="PANTHER" id="PTHR12598">
    <property type="entry name" value="COPPER HOMEOSTASIS PROTEIN CUTC"/>
    <property type="match status" value="1"/>
</dbReference>
<dbReference type="GO" id="GO:0005507">
    <property type="term" value="F:copper ion binding"/>
    <property type="evidence" value="ECO:0007669"/>
    <property type="project" value="TreeGrafter"/>
</dbReference>
<sequence length="266" mass="29437">MGILDKRQKKLFHLMTLEVVVYNLESALRAQEGGADRIELCDNPGQGGTTPSYGMIEVVRQQISMDVFVMIRPRGGDFLYTSDEFYIMKRDIWQCQKLSVDGVVFGVLTSEGRIDKKRCRELIEKARPLKVTCHRAFDMTRDPLEALEDCIEVGFDRILTSGHQPKAVLGAGLVGELIKKAKGRIAIMPGSGVNEDTVEEVIRKSAADEIHFSAATLKPSGMAYHNNAIAGMGSAEGGEYMVRTVDPERVKMMRKLAMGIIGQQKA</sequence>
<dbReference type="eggNOG" id="COG3142">
    <property type="taxonomic scope" value="Bacteria"/>
</dbReference>
<gene>
    <name evidence="2" type="primary">cutC</name>
    <name evidence="3" type="ORF">C900_04118</name>
</gene>
<name>L8JPC3_9BACT</name>
<keyword evidence="4" id="KW-1185">Reference proteome</keyword>
<evidence type="ECO:0000256" key="2">
    <source>
        <dbReference type="HAMAP-Rule" id="MF_00795"/>
    </source>
</evidence>
<comment type="caution">
    <text evidence="3">The sequence shown here is derived from an EMBL/GenBank/DDBJ whole genome shotgun (WGS) entry which is preliminary data.</text>
</comment>
<evidence type="ECO:0000313" key="4">
    <source>
        <dbReference type="Proteomes" id="UP000011135"/>
    </source>
</evidence>
<dbReference type="AlphaFoldDB" id="L8JPC3"/>
<dbReference type="GO" id="GO:0005737">
    <property type="term" value="C:cytoplasm"/>
    <property type="evidence" value="ECO:0007669"/>
    <property type="project" value="UniProtKB-SubCell"/>
</dbReference>
<reference evidence="3 4" key="1">
    <citation type="submission" date="2012-12" db="EMBL/GenBank/DDBJ databases">
        <title>Genome assembly of Fulvivirga imtechensis AK7.</title>
        <authorList>
            <person name="Nupur N."/>
            <person name="Khatri I."/>
            <person name="Kumar R."/>
            <person name="Subramanian S."/>
            <person name="Pinnaka A."/>
        </authorList>
    </citation>
    <scope>NUCLEOTIDE SEQUENCE [LARGE SCALE GENOMIC DNA]</scope>
    <source>
        <strain evidence="3 4">AK7</strain>
    </source>
</reference>
<protein>
    <recommendedName>
        <fullName evidence="2">PF03932 family protein CutC</fullName>
    </recommendedName>
</protein>
<dbReference type="EMBL" id="AMZN01000059">
    <property type="protein sequence ID" value="ELR70058.1"/>
    <property type="molecule type" value="Genomic_DNA"/>
</dbReference>
<dbReference type="InterPro" id="IPR005627">
    <property type="entry name" value="CutC-like"/>
</dbReference>
<keyword evidence="2" id="KW-0963">Cytoplasm</keyword>